<proteinExistence type="inferred from homology"/>
<dbReference type="Pfam" id="PF06046">
    <property type="entry name" value="Sec6"/>
    <property type="match status" value="1"/>
</dbReference>
<name>A0A4P9XSH1_9FUNG</name>
<sequence length="733" mass="84274">MTDAPVEAAVARLKEVLRHPDDLEVKVNILRRRLMQEKATIDAQLKNGAQAHFDGIQRGLELLRGANERSETLRRRLRAASELRFGTRELSEHYVAITQISRVHENMSKTRRLVDQFRELEDKLQEATGLFEDIQRSGQATGRDLLRLHYRVSHLEMFRDSVMRDSQSVTRDTLRALQRTFERLEEIAENFAQFYWGIVGNLLDYAGNEDGEMIVAIAKVVEAEEAADEKALETWKNEQPEPDPDPANGPLPKAWREQLFVALRTLVADQFQRWQERFAEEPFTALDETEFMLDDLSLVFDIVVPRFPKKYKIFPFFTLEYHQQLARHIARIAAMDLDAGQILRLLRWTREYYTSMKKQLGIAEKVLQPKLLEGHEETLIKDYLRLVRAKLDEWMANLVKVGSQDFSERARPPEQDVDGTYGVGAAVIIFQMINEQVEVATESNRGNILADVVVECAGAMRTTQAAWKKLIDTELKRHVSGKEMPGGLVEYMVALSNEQLRCVDFCDTITDRSSEMVNAKYAERIQNATEEARNGFLDIGRHGCSCIVDIVLHDMKPIFAELFCAQWYDEDLCDVLVVTLRDYCEDFRTTMKEYLFGVLVDNLLDRFLLAYLSGPFNKEAALHMPDMDDRMQDDLGKVYDFFSDYFSAEQLGDAFAPVDALRQLITAPPEEMPDEFSRLREAYPDAPIWLADKTTSKRADIEKAQAKEIMEVIKKTHGKQKTDVVTVFGQLKK</sequence>
<dbReference type="OrthoDB" id="190098at2759"/>
<dbReference type="Proteomes" id="UP000271241">
    <property type="component" value="Unassembled WGS sequence"/>
</dbReference>
<feature type="region of interest" description="Disordered" evidence="4">
    <location>
        <begin position="229"/>
        <end position="250"/>
    </location>
</feature>
<evidence type="ECO:0000256" key="3">
    <source>
        <dbReference type="ARBA" id="ARBA00022483"/>
    </source>
</evidence>
<gene>
    <name evidence="5" type="ORF">THASP1DRAFT_14947</name>
</gene>
<reference evidence="6" key="1">
    <citation type="journal article" date="2018" name="Nat. Microbiol.">
        <title>Leveraging single-cell genomics to expand the fungal tree of life.</title>
        <authorList>
            <person name="Ahrendt S.R."/>
            <person name="Quandt C.A."/>
            <person name="Ciobanu D."/>
            <person name="Clum A."/>
            <person name="Salamov A."/>
            <person name="Andreopoulos B."/>
            <person name="Cheng J.F."/>
            <person name="Woyke T."/>
            <person name="Pelin A."/>
            <person name="Henrissat B."/>
            <person name="Reynolds N.K."/>
            <person name="Benny G.L."/>
            <person name="Smith M.E."/>
            <person name="James T.Y."/>
            <person name="Grigoriev I.V."/>
        </authorList>
    </citation>
    <scope>NUCLEOTIDE SEQUENCE [LARGE SCALE GENOMIC DNA]</scope>
    <source>
        <strain evidence="6">RSA 1356</strain>
    </source>
</reference>
<dbReference type="STRING" id="78915.A0A4P9XSH1"/>
<dbReference type="GO" id="GO:0000145">
    <property type="term" value="C:exocyst"/>
    <property type="evidence" value="ECO:0007669"/>
    <property type="project" value="InterPro"/>
</dbReference>
<dbReference type="PANTHER" id="PTHR21292">
    <property type="entry name" value="EXOCYST COMPLEX COMPONENT SEC6-RELATED"/>
    <property type="match status" value="1"/>
</dbReference>
<dbReference type="InterPro" id="IPR010326">
    <property type="entry name" value="EXOC3/Sec6"/>
</dbReference>
<comment type="similarity">
    <text evidence="1">Belongs to the SEC6 family.</text>
</comment>
<keyword evidence="6" id="KW-1185">Reference proteome</keyword>
<dbReference type="PANTHER" id="PTHR21292:SF1">
    <property type="entry name" value="EXOCYST COMPLEX COMPONENT 3"/>
    <property type="match status" value="1"/>
</dbReference>
<dbReference type="InterPro" id="IPR042532">
    <property type="entry name" value="EXOC3/Sec6_C"/>
</dbReference>
<evidence type="ECO:0000313" key="5">
    <source>
        <dbReference type="EMBL" id="RKP08932.1"/>
    </source>
</evidence>
<dbReference type="GO" id="GO:0000149">
    <property type="term" value="F:SNARE binding"/>
    <property type="evidence" value="ECO:0007669"/>
    <property type="project" value="TreeGrafter"/>
</dbReference>
<dbReference type="GO" id="GO:0006887">
    <property type="term" value="P:exocytosis"/>
    <property type="evidence" value="ECO:0007669"/>
    <property type="project" value="UniProtKB-KW"/>
</dbReference>
<keyword evidence="3" id="KW-0268">Exocytosis</keyword>
<dbReference type="AlphaFoldDB" id="A0A4P9XSH1"/>
<accession>A0A4P9XSH1</accession>
<protein>
    <submittedName>
        <fullName evidence="5">Exocyst complex component Sec6-domain-containing protein</fullName>
    </submittedName>
</protein>
<organism evidence="5 6">
    <name type="scientific">Thamnocephalis sphaerospora</name>
    <dbReference type="NCBI Taxonomy" id="78915"/>
    <lineage>
        <taxon>Eukaryota</taxon>
        <taxon>Fungi</taxon>
        <taxon>Fungi incertae sedis</taxon>
        <taxon>Zoopagomycota</taxon>
        <taxon>Zoopagomycotina</taxon>
        <taxon>Zoopagomycetes</taxon>
        <taxon>Zoopagales</taxon>
        <taxon>Sigmoideomycetaceae</taxon>
        <taxon>Thamnocephalis</taxon>
    </lineage>
</organism>
<evidence type="ECO:0000313" key="6">
    <source>
        <dbReference type="Proteomes" id="UP000271241"/>
    </source>
</evidence>
<feature type="compositionally biased region" description="Basic and acidic residues" evidence="4">
    <location>
        <begin position="229"/>
        <end position="239"/>
    </location>
</feature>
<dbReference type="Gene3D" id="1.10.357.50">
    <property type="match status" value="1"/>
</dbReference>
<evidence type="ECO:0000256" key="2">
    <source>
        <dbReference type="ARBA" id="ARBA00022448"/>
    </source>
</evidence>
<keyword evidence="2" id="KW-0813">Transport</keyword>
<evidence type="ECO:0000256" key="1">
    <source>
        <dbReference type="ARBA" id="ARBA00009447"/>
    </source>
</evidence>
<dbReference type="Gene3D" id="1.10.357.70">
    <property type="entry name" value="Exocyst complex component Sec6, C-terminal domain"/>
    <property type="match status" value="1"/>
</dbReference>
<dbReference type="EMBL" id="KZ992557">
    <property type="protein sequence ID" value="RKP08932.1"/>
    <property type="molecule type" value="Genomic_DNA"/>
</dbReference>
<dbReference type="GO" id="GO:0051601">
    <property type="term" value="P:exocyst localization"/>
    <property type="evidence" value="ECO:0007669"/>
    <property type="project" value="TreeGrafter"/>
</dbReference>
<evidence type="ECO:0000256" key="4">
    <source>
        <dbReference type="SAM" id="MobiDB-lite"/>
    </source>
</evidence>